<reference evidence="3" key="1">
    <citation type="journal article" date="2012" name="Science">
        <title>The Paleozoic origin of enzymatic lignin decomposition reconstructed from 31 fungal genomes.</title>
        <authorList>
            <person name="Floudas D."/>
            <person name="Binder M."/>
            <person name="Riley R."/>
            <person name="Barry K."/>
            <person name="Blanchette R.A."/>
            <person name="Henrissat B."/>
            <person name="Martinez A.T."/>
            <person name="Otillar R."/>
            <person name="Spatafora J.W."/>
            <person name="Yadav J.S."/>
            <person name="Aerts A."/>
            <person name="Benoit I."/>
            <person name="Boyd A."/>
            <person name="Carlson A."/>
            <person name="Copeland A."/>
            <person name="Coutinho P.M."/>
            <person name="de Vries R.P."/>
            <person name="Ferreira P."/>
            <person name="Findley K."/>
            <person name="Foster B."/>
            <person name="Gaskell J."/>
            <person name="Glotzer D."/>
            <person name="Gorecki P."/>
            <person name="Heitman J."/>
            <person name="Hesse C."/>
            <person name="Hori C."/>
            <person name="Igarashi K."/>
            <person name="Jurgens J.A."/>
            <person name="Kallen N."/>
            <person name="Kersten P."/>
            <person name="Kohler A."/>
            <person name="Kuees U."/>
            <person name="Kumar T.K.A."/>
            <person name="Kuo A."/>
            <person name="LaButti K."/>
            <person name="Larrondo L.F."/>
            <person name="Lindquist E."/>
            <person name="Ling A."/>
            <person name="Lombard V."/>
            <person name="Lucas S."/>
            <person name="Lundell T."/>
            <person name="Martin R."/>
            <person name="McLaughlin D.J."/>
            <person name="Morgenstern I."/>
            <person name="Morin E."/>
            <person name="Murat C."/>
            <person name="Nagy L.G."/>
            <person name="Nolan M."/>
            <person name="Ohm R.A."/>
            <person name="Patyshakuliyeva A."/>
            <person name="Rokas A."/>
            <person name="Ruiz-Duenas F.J."/>
            <person name="Sabat G."/>
            <person name="Salamov A."/>
            <person name="Samejima M."/>
            <person name="Schmutz J."/>
            <person name="Slot J.C."/>
            <person name="St John F."/>
            <person name="Stenlid J."/>
            <person name="Sun H."/>
            <person name="Sun S."/>
            <person name="Syed K."/>
            <person name="Tsang A."/>
            <person name="Wiebenga A."/>
            <person name="Young D."/>
            <person name="Pisabarro A."/>
            <person name="Eastwood D.C."/>
            <person name="Martin F."/>
            <person name="Cullen D."/>
            <person name="Grigoriev I.V."/>
            <person name="Hibbett D.S."/>
        </authorList>
    </citation>
    <scope>NUCLEOTIDE SEQUENCE [LARGE SCALE GENOMIC DNA]</scope>
    <source>
        <strain evidence="3">RWD-64-598 SS2</strain>
    </source>
</reference>
<dbReference type="RefSeq" id="XP_007771855.1">
    <property type="nucleotide sequence ID" value="XM_007773665.1"/>
</dbReference>
<name>A0A5M3MEC8_CONPW</name>
<dbReference type="Proteomes" id="UP000053558">
    <property type="component" value="Unassembled WGS sequence"/>
</dbReference>
<evidence type="ECO:0000256" key="1">
    <source>
        <dbReference type="SAM" id="MobiDB-lite"/>
    </source>
</evidence>
<accession>A0A5M3MEC8</accession>
<evidence type="ECO:0000313" key="2">
    <source>
        <dbReference type="EMBL" id="EIW77582.1"/>
    </source>
</evidence>
<feature type="region of interest" description="Disordered" evidence="1">
    <location>
        <begin position="405"/>
        <end position="426"/>
    </location>
</feature>
<dbReference type="KEGG" id="cput:CONPUDRAFT_75434"/>
<feature type="region of interest" description="Disordered" evidence="1">
    <location>
        <begin position="450"/>
        <end position="483"/>
    </location>
</feature>
<protein>
    <submittedName>
        <fullName evidence="2">Uncharacterized protein</fullName>
    </submittedName>
</protein>
<feature type="compositionally biased region" description="Low complexity" evidence="1">
    <location>
        <begin position="471"/>
        <end position="483"/>
    </location>
</feature>
<comment type="caution">
    <text evidence="2">The sequence shown here is derived from an EMBL/GenBank/DDBJ whole genome shotgun (WGS) entry which is preliminary data.</text>
</comment>
<keyword evidence="3" id="KW-1185">Reference proteome</keyword>
<feature type="region of interest" description="Disordered" evidence="1">
    <location>
        <begin position="1"/>
        <end position="45"/>
    </location>
</feature>
<organism evidence="2 3">
    <name type="scientific">Coniophora puteana (strain RWD-64-598)</name>
    <name type="common">Brown rot fungus</name>
    <dbReference type="NCBI Taxonomy" id="741705"/>
    <lineage>
        <taxon>Eukaryota</taxon>
        <taxon>Fungi</taxon>
        <taxon>Dikarya</taxon>
        <taxon>Basidiomycota</taxon>
        <taxon>Agaricomycotina</taxon>
        <taxon>Agaricomycetes</taxon>
        <taxon>Agaricomycetidae</taxon>
        <taxon>Boletales</taxon>
        <taxon>Coniophorineae</taxon>
        <taxon>Coniophoraceae</taxon>
        <taxon>Coniophora</taxon>
    </lineage>
</organism>
<dbReference type="OMA" id="THERMPS"/>
<dbReference type="GeneID" id="19209354"/>
<dbReference type="Pfam" id="PF20414">
    <property type="entry name" value="DUF6698"/>
    <property type="match status" value="1"/>
</dbReference>
<gene>
    <name evidence="2" type="ORF">CONPUDRAFT_75434</name>
</gene>
<dbReference type="AlphaFoldDB" id="A0A5M3MEC8"/>
<proteinExistence type="predicted"/>
<evidence type="ECO:0000313" key="3">
    <source>
        <dbReference type="Proteomes" id="UP000053558"/>
    </source>
</evidence>
<dbReference type="EMBL" id="JH711583">
    <property type="protein sequence ID" value="EIW77582.1"/>
    <property type="molecule type" value="Genomic_DNA"/>
</dbReference>
<dbReference type="InterPro" id="IPR046521">
    <property type="entry name" value="DUF6698"/>
</dbReference>
<feature type="compositionally biased region" description="Low complexity" evidence="1">
    <location>
        <begin position="1"/>
        <end position="15"/>
    </location>
</feature>
<dbReference type="OrthoDB" id="3220614at2759"/>
<sequence length="483" mass="53272">MPRSSSSGLLPRRSSNFLKRSHDELSTSPPSPEPPTKRPRRSRRNVVDDQVYLEAGKRAVWLLDPFVHPYIAFKQGMMLDNGVTSPHTNKPLCLKLLSRTPDALKRHLAVYEGILGFIPGLRDRLECLEKSGELKRICGLIWTGTCSGRSQDFGSVKYVGLSYITTTINAPIIPPFGGGGMKSKSDRGFNHPLTARLLCPRSERDRYDANPEQKIPATHERMPSFLYPEHIYDPDNKRAGLFRSEILIRFYRHLFVGPKAAATGAFVGSQAKPAKNIAYGLTNVSHRSIAWVAVVIYYTLSTAEMWTDGVMGAFNLDTFFGLIISLFENEGDPWVRETMEWWNEQIFGSRYSFVPGQDSPEAVPSDFRDIKATTAPRRDVDTVLAVERDDSIPIVDWSVNGTAGNIPLSTHSPRPLAAASPDPSANDLTDVPDTIDCSASTCLRAVSTAAECSEPMPTLTGPSRVFKLKPSHSGSDSGDSVDS</sequence>